<dbReference type="PANTHER" id="PTHR10513">
    <property type="entry name" value="DEOXYNUCLEOSIDE KINASE"/>
    <property type="match status" value="1"/>
</dbReference>
<dbReference type="Gene3D" id="3.40.50.300">
    <property type="entry name" value="P-loop containing nucleotide triphosphate hydrolases"/>
    <property type="match status" value="1"/>
</dbReference>
<dbReference type="InterPro" id="IPR027417">
    <property type="entry name" value="P-loop_NTPase"/>
</dbReference>
<comment type="caution">
    <text evidence="2">The sequence shown here is derived from an EMBL/GenBank/DDBJ whole genome shotgun (WGS) entry which is preliminary data.</text>
</comment>
<dbReference type="GO" id="GO:0019136">
    <property type="term" value="F:deoxynucleoside kinase activity"/>
    <property type="evidence" value="ECO:0007669"/>
    <property type="project" value="TreeGrafter"/>
</dbReference>
<protein>
    <recommendedName>
        <fullName evidence="1">Deoxynucleoside kinase domain-containing protein</fullName>
    </recommendedName>
</protein>
<dbReference type="PANTHER" id="PTHR10513:SF24">
    <property type="entry name" value="THYMIDINE KINASE 2, MITOCHONDRIAL"/>
    <property type="match status" value="1"/>
</dbReference>
<evidence type="ECO:0000313" key="2">
    <source>
        <dbReference type="EMBL" id="KAK2142971.1"/>
    </source>
</evidence>
<dbReference type="InterPro" id="IPR031314">
    <property type="entry name" value="DNK_dom"/>
</dbReference>
<name>A0AAD9IYL1_9ANNE</name>
<feature type="domain" description="Deoxynucleoside kinase" evidence="1">
    <location>
        <begin position="54"/>
        <end position="159"/>
    </location>
</feature>
<dbReference type="AlphaFoldDB" id="A0AAD9IYL1"/>
<evidence type="ECO:0000313" key="3">
    <source>
        <dbReference type="Proteomes" id="UP001208570"/>
    </source>
</evidence>
<dbReference type="Proteomes" id="UP001208570">
    <property type="component" value="Unassembled WGS sequence"/>
</dbReference>
<dbReference type="InterPro" id="IPR050566">
    <property type="entry name" value="Deoxyribonucleoside_kinase"/>
</dbReference>
<sequence length="169" mass="19824">MVLLKYTALQNIFWDFCHNCRKRFLGTSANFSTILGHNDEEREYLSTGKKITVAVEGNIGSGKSTLLEYFRTCPLVEKLLYEDPSRWCFLFNNYVMLSRLEIHSYRQTTPVKLMERSLHSTRHIFIENSYRSGSLTDLEYSVLEAWFENLLAQPCTHVDLFGKNWFSRS</sequence>
<reference evidence="2" key="1">
    <citation type="journal article" date="2023" name="Mol. Biol. Evol.">
        <title>Third-Generation Sequencing Reveals the Adaptive Role of the Epigenome in Three Deep-Sea Polychaetes.</title>
        <authorList>
            <person name="Perez M."/>
            <person name="Aroh O."/>
            <person name="Sun Y."/>
            <person name="Lan Y."/>
            <person name="Juniper S.K."/>
            <person name="Young C.R."/>
            <person name="Angers B."/>
            <person name="Qian P.Y."/>
        </authorList>
    </citation>
    <scope>NUCLEOTIDE SEQUENCE</scope>
    <source>
        <strain evidence="2">P08H-3</strain>
    </source>
</reference>
<dbReference type="EMBL" id="JAODUP010000891">
    <property type="protein sequence ID" value="KAK2142971.1"/>
    <property type="molecule type" value="Genomic_DNA"/>
</dbReference>
<accession>A0AAD9IYL1</accession>
<dbReference type="SUPFAM" id="SSF52540">
    <property type="entry name" value="P-loop containing nucleoside triphosphate hydrolases"/>
    <property type="match status" value="1"/>
</dbReference>
<dbReference type="Pfam" id="PF01712">
    <property type="entry name" value="dNK"/>
    <property type="match status" value="1"/>
</dbReference>
<proteinExistence type="predicted"/>
<dbReference type="GO" id="GO:0005739">
    <property type="term" value="C:mitochondrion"/>
    <property type="evidence" value="ECO:0007669"/>
    <property type="project" value="TreeGrafter"/>
</dbReference>
<evidence type="ECO:0000259" key="1">
    <source>
        <dbReference type="Pfam" id="PF01712"/>
    </source>
</evidence>
<gene>
    <name evidence="2" type="ORF">LSH36_891g02027</name>
</gene>
<keyword evidence="3" id="KW-1185">Reference proteome</keyword>
<organism evidence="2 3">
    <name type="scientific">Paralvinella palmiformis</name>
    <dbReference type="NCBI Taxonomy" id="53620"/>
    <lineage>
        <taxon>Eukaryota</taxon>
        <taxon>Metazoa</taxon>
        <taxon>Spiralia</taxon>
        <taxon>Lophotrochozoa</taxon>
        <taxon>Annelida</taxon>
        <taxon>Polychaeta</taxon>
        <taxon>Sedentaria</taxon>
        <taxon>Canalipalpata</taxon>
        <taxon>Terebellida</taxon>
        <taxon>Terebelliformia</taxon>
        <taxon>Alvinellidae</taxon>
        <taxon>Paralvinella</taxon>
    </lineage>
</organism>